<keyword evidence="1 8" id="KW-0132">Cell division</keyword>
<evidence type="ECO:0000256" key="2">
    <source>
        <dbReference type="ARBA" id="ARBA00022692"/>
    </source>
</evidence>
<keyword evidence="4 8" id="KW-0175">Coiled coil</keyword>
<evidence type="ECO:0000256" key="6">
    <source>
        <dbReference type="ARBA" id="ARBA00023210"/>
    </source>
</evidence>
<keyword evidence="10" id="KW-1185">Reference proteome</keyword>
<name>A0A4Z0H2I0_9BACI</name>
<comment type="caution">
    <text evidence="9">The sequence shown here is derived from an EMBL/GenBank/DDBJ whole genome shotgun (WGS) entry which is preliminary data.</text>
</comment>
<evidence type="ECO:0000256" key="3">
    <source>
        <dbReference type="ARBA" id="ARBA00022989"/>
    </source>
</evidence>
<feature type="coiled-coil region" evidence="8">
    <location>
        <begin position="279"/>
        <end position="337"/>
    </location>
</feature>
<feature type="coiled-coil region" evidence="8">
    <location>
        <begin position="98"/>
        <end position="125"/>
    </location>
</feature>
<feature type="coiled-coil region" evidence="8">
    <location>
        <begin position="472"/>
        <end position="500"/>
    </location>
</feature>
<keyword evidence="7 8" id="KW-0131">Cell cycle</keyword>
<dbReference type="GO" id="GO:0000921">
    <property type="term" value="P:septin ring assembly"/>
    <property type="evidence" value="ECO:0007669"/>
    <property type="project" value="InterPro"/>
</dbReference>
<comment type="subcellular location">
    <subcellularLocation>
        <location evidence="8">Cell membrane</location>
        <topology evidence="8">Single-pass membrane protein</topology>
    </subcellularLocation>
    <text evidence="8">Colocalized with FtsZ to the nascent septal site.</text>
</comment>
<keyword evidence="2 8" id="KW-0812">Transmembrane</keyword>
<dbReference type="STRING" id="192814.GCA_900166575_00984"/>
<dbReference type="EMBL" id="SRJC01000001">
    <property type="protein sequence ID" value="TGB04047.1"/>
    <property type="molecule type" value="Genomic_DNA"/>
</dbReference>
<accession>A0A4Z0H2I0</accession>
<keyword evidence="5 8" id="KW-0472">Membrane</keyword>
<evidence type="ECO:0000256" key="5">
    <source>
        <dbReference type="ARBA" id="ARBA00023136"/>
    </source>
</evidence>
<dbReference type="GO" id="GO:0005940">
    <property type="term" value="C:septin ring"/>
    <property type="evidence" value="ECO:0007669"/>
    <property type="project" value="InterPro"/>
</dbReference>
<dbReference type="HAMAP" id="MF_00728">
    <property type="entry name" value="EzrA"/>
    <property type="match status" value="1"/>
</dbReference>
<dbReference type="GO" id="GO:0000917">
    <property type="term" value="P:division septum assembly"/>
    <property type="evidence" value="ECO:0007669"/>
    <property type="project" value="UniProtKB-KW"/>
</dbReference>
<feature type="topological domain" description="Cytoplasmic" evidence="8">
    <location>
        <begin position="22"/>
        <end position="563"/>
    </location>
</feature>
<evidence type="ECO:0000256" key="7">
    <source>
        <dbReference type="ARBA" id="ARBA00023306"/>
    </source>
</evidence>
<protein>
    <recommendedName>
        <fullName evidence="8">Septation ring formation regulator EzrA</fullName>
    </recommendedName>
</protein>
<evidence type="ECO:0000256" key="4">
    <source>
        <dbReference type="ARBA" id="ARBA00023054"/>
    </source>
</evidence>
<feature type="coiled-coil region" evidence="8">
    <location>
        <begin position="369"/>
        <end position="424"/>
    </location>
</feature>
<dbReference type="AlphaFoldDB" id="A0A4Z0H2I0"/>
<keyword evidence="3 8" id="KW-1133">Transmembrane helix</keyword>
<evidence type="ECO:0000313" key="10">
    <source>
        <dbReference type="Proteomes" id="UP000297982"/>
    </source>
</evidence>
<comment type="function">
    <text evidence="8">Negative regulator of FtsZ ring formation; modulates the frequency and position of FtsZ ring formation. Inhibits FtsZ ring formation at polar sites. Interacts either with FtsZ or with one of its binding partners to promote depolymerization.</text>
</comment>
<gene>
    <name evidence="8 9" type="primary">ezrA</name>
    <name evidence="9" type="ORF">E4663_03295</name>
</gene>
<dbReference type="Pfam" id="PF06160">
    <property type="entry name" value="EzrA"/>
    <property type="match status" value="1"/>
</dbReference>
<dbReference type="NCBIfam" id="NF003413">
    <property type="entry name" value="PRK04778.1-7"/>
    <property type="match status" value="1"/>
</dbReference>
<dbReference type="Proteomes" id="UP000297982">
    <property type="component" value="Unassembled WGS sequence"/>
</dbReference>
<proteinExistence type="inferred from homology"/>
<evidence type="ECO:0000256" key="1">
    <source>
        <dbReference type="ARBA" id="ARBA00022618"/>
    </source>
</evidence>
<dbReference type="InterPro" id="IPR010379">
    <property type="entry name" value="EzrA"/>
</dbReference>
<keyword evidence="6 8" id="KW-0717">Septation</keyword>
<evidence type="ECO:0000256" key="8">
    <source>
        <dbReference type="HAMAP-Rule" id="MF_00728"/>
    </source>
</evidence>
<keyword evidence="8" id="KW-1003">Cell membrane</keyword>
<feature type="topological domain" description="Extracellular" evidence="8">
    <location>
        <begin position="1"/>
        <end position="2"/>
    </location>
</feature>
<evidence type="ECO:0000313" key="9">
    <source>
        <dbReference type="EMBL" id="TGB04047.1"/>
    </source>
</evidence>
<dbReference type="GO" id="GO:0005886">
    <property type="term" value="C:plasma membrane"/>
    <property type="evidence" value="ECO:0007669"/>
    <property type="project" value="UniProtKB-SubCell"/>
</dbReference>
<reference evidence="9 10" key="1">
    <citation type="journal article" date="2003" name="Int. J. Syst. Evol. Microbiol.">
        <title>Halobacillus salinus sp. nov., isolated from a salt lake on the coast of the East Sea in Korea.</title>
        <authorList>
            <person name="Yoon J.H."/>
            <person name="Kang K.H."/>
            <person name="Park Y.H."/>
        </authorList>
    </citation>
    <scope>NUCLEOTIDE SEQUENCE [LARGE SCALE GENOMIC DNA]</scope>
    <source>
        <strain evidence="9 10">HSL-3</strain>
    </source>
</reference>
<comment type="similarity">
    <text evidence="8">Belongs to the EzrA family.</text>
</comment>
<organism evidence="9 10">
    <name type="scientific">Halobacillus salinus</name>
    <dbReference type="NCBI Taxonomy" id="192814"/>
    <lineage>
        <taxon>Bacteria</taxon>
        <taxon>Bacillati</taxon>
        <taxon>Bacillota</taxon>
        <taxon>Bacilli</taxon>
        <taxon>Bacillales</taxon>
        <taxon>Bacillaceae</taxon>
        <taxon>Halobacillus</taxon>
    </lineage>
</organism>
<dbReference type="RefSeq" id="WP_135326679.1">
    <property type="nucleotide sequence ID" value="NZ_SRJC01000001.1"/>
</dbReference>
<sequence length="563" mass="66249">MKYVVGGILLLIVLFIVGLIWRKKIYDEVDRLESWKMDIMNRRVTDELSKVKNLNLSGETQEKFEAWRGKWDQILTKDLPELEEDLFDAEEAADKYQFKRVKKVIRHTEEKLEAIEGNIASMYEELDMLLNSEQHSREQMDAIGPELKELSKTLVEDRYLYGEAVHVFERQIVELETKFDDYESLVAQGDYIEADELAQETREKVTQLKAEIEQFPELLKKSHAELPEQLRELSAGLDEMKEEGYRVSHFSFQPEIHKFERSLREIVARLQQADQSDVARELEEMETRVQEMYVLLEKEAVAHNYVDKQYEPLKAQLDELDYVLRQTEKEIEEIQHSYHLDDEDIEMYRSLKAWYNQLSGRLFNLNEKRENSNASFVELRKELEDAQEQLKELEEKQESFSENVQALRKDERAAKDKLSEMEQLLIDTHRRLKRSNLPGIPEELYKAMQDAGAKLDYVFQCLDQQPLDMHDVAEKLEEAVQLTEELNQSANETLELAERSERIIQYANRYRSQNPLLAAKLLEAESAFRECHYQEALELATEGLNEVDPQAVSRLENKERVLA</sequence>